<dbReference type="EMBL" id="MG593424">
    <property type="protein sequence ID" value="AXM05009.1"/>
    <property type="molecule type" value="Genomic_DNA"/>
</dbReference>
<proteinExistence type="predicted"/>
<dbReference type="PROSITE" id="PS51369">
    <property type="entry name" value="TCP"/>
    <property type="match status" value="1"/>
</dbReference>
<dbReference type="GO" id="GO:0003700">
    <property type="term" value="F:DNA-binding transcription factor activity"/>
    <property type="evidence" value="ECO:0007669"/>
    <property type="project" value="InterPro"/>
</dbReference>
<accession>A0A346D3J1</accession>
<keyword evidence="3" id="KW-0805">Transcription regulation</keyword>
<dbReference type="InterPro" id="IPR017887">
    <property type="entry name" value="TF_TCP_subgr"/>
</dbReference>
<feature type="domain" description="TCP" evidence="7">
    <location>
        <begin position="110"/>
        <end position="168"/>
    </location>
</feature>
<keyword evidence="6" id="KW-0539">Nucleus</keyword>
<reference evidence="9" key="1">
    <citation type="journal article" date="2018" name="Front. Plant Sci.">
        <title>Patterning the Asteraceae Capitulum: Duplications and Differential Expression of the Flower Symmetry CYC2-Like Genes.</title>
        <authorList>
            <person name="Chen J."/>
            <person name="Shen C.Z."/>
            <person name="Guo Y.P."/>
            <person name="Rao G.Y."/>
        </authorList>
    </citation>
    <scope>NUCLEOTIDE SEQUENCE</scope>
</reference>
<evidence type="ECO:0000313" key="9">
    <source>
        <dbReference type="EMBL" id="AXM05009.1"/>
    </source>
</evidence>
<evidence type="ECO:0000256" key="3">
    <source>
        <dbReference type="ARBA" id="ARBA00023015"/>
    </source>
</evidence>
<dbReference type="GO" id="GO:0005634">
    <property type="term" value="C:nucleus"/>
    <property type="evidence" value="ECO:0007669"/>
    <property type="project" value="UniProtKB-SubCell"/>
</dbReference>
<evidence type="ECO:0000259" key="8">
    <source>
        <dbReference type="PROSITE" id="PS51370"/>
    </source>
</evidence>
<evidence type="ECO:0000256" key="4">
    <source>
        <dbReference type="ARBA" id="ARBA00023125"/>
    </source>
</evidence>
<dbReference type="Pfam" id="PF03634">
    <property type="entry name" value="TCP"/>
    <property type="match status" value="1"/>
</dbReference>
<name>A0A346D3J1_9ASTR</name>
<dbReference type="GO" id="GO:0043565">
    <property type="term" value="F:sequence-specific DNA binding"/>
    <property type="evidence" value="ECO:0007669"/>
    <property type="project" value="TreeGrafter"/>
</dbReference>
<dbReference type="PANTHER" id="PTHR31072">
    <property type="entry name" value="TRANSCRIPTION FACTOR TCP4-RELATED"/>
    <property type="match status" value="1"/>
</dbReference>
<evidence type="ECO:0000256" key="6">
    <source>
        <dbReference type="ARBA" id="ARBA00023242"/>
    </source>
</evidence>
<dbReference type="GO" id="GO:2000032">
    <property type="term" value="P:regulation of secondary shoot formation"/>
    <property type="evidence" value="ECO:0007669"/>
    <property type="project" value="TreeGrafter"/>
</dbReference>
<dbReference type="PROSITE" id="PS51370">
    <property type="entry name" value="R"/>
    <property type="match status" value="1"/>
</dbReference>
<dbReference type="InterPro" id="IPR017888">
    <property type="entry name" value="CYC/TB1_R_domain"/>
</dbReference>
<keyword evidence="5" id="KW-0804">Transcription</keyword>
<keyword evidence="4" id="KW-0238">DNA-binding</keyword>
<organism evidence="9">
    <name type="scientific">Gazania rigens</name>
    <dbReference type="NCBI Taxonomy" id="55627"/>
    <lineage>
        <taxon>Eukaryota</taxon>
        <taxon>Viridiplantae</taxon>
        <taxon>Streptophyta</taxon>
        <taxon>Embryophyta</taxon>
        <taxon>Tracheophyta</taxon>
        <taxon>Spermatophyta</taxon>
        <taxon>Magnoliopsida</taxon>
        <taxon>eudicotyledons</taxon>
        <taxon>Gunneridae</taxon>
        <taxon>Pentapetalae</taxon>
        <taxon>asterids</taxon>
        <taxon>campanulids</taxon>
        <taxon>Asterales</taxon>
        <taxon>Asteraceae</taxon>
        <taxon>Vernonioideae</taxon>
        <taxon>Arctotideae</taxon>
        <taxon>Gorteriinae</taxon>
        <taxon>Gazania</taxon>
    </lineage>
</organism>
<comment type="subcellular location">
    <subcellularLocation>
        <location evidence="1">Nucleus</location>
    </subcellularLocation>
</comment>
<evidence type="ECO:0000256" key="2">
    <source>
        <dbReference type="ARBA" id="ARBA00022473"/>
    </source>
</evidence>
<feature type="domain" description="R" evidence="8">
    <location>
        <begin position="233"/>
        <end position="250"/>
    </location>
</feature>
<sequence>MFSSNPLPRLLSSTNDLYPPTSLFDDENLKVQFNYHQRTDDPFISGDSFIHSLNSSPPLVMVEGVTTIKEGFDRQQQFPEGSGLQYCEDHDDDLLDSVISCYKKKLETSKKDGHSKIHTSRGLRDRRVRLSIEIARKFFCLQELLGFDKASKTLDWLLTNSLTAIKDLIEETNHWSPSTVTVQSKMGFLETIKGGSDEDNTRKKKSVLKCVDGKKKKPTTKLKFGFQDNLARGQSRAEARARARERTKEKLCVKNLLIKPQSDYKDLRWDCIIDQETIKQSKDSSFQIRGFQDEQLGDHAIN</sequence>
<dbReference type="AlphaFoldDB" id="A0A346D3J1"/>
<evidence type="ECO:0000259" key="7">
    <source>
        <dbReference type="PROSITE" id="PS51369"/>
    </source>
</evidence>
<dbReference type="PANTHER" id="PTHR31072:SF224">
    <property type="entry name" value="TRANSCRIPTION FACTOR TCP1"/>
    <property type="match status" value="1"/>
</dbReference>
<protein>
    <submittedName>
        <fullName evidence="9">Cycloidea-like protein</fullName>
    </submittedName>
</protein>
<keyword evidence="2" id="KW-0217">Developmental protein</keyword>
<dbReference type="InterPro" id="IPR005333">
    <property type="entry name" value="Transcription_factor_TCP"/>
</dbReference>
<evidence type="ECO:0000256" key="5">
    <source>
        <dbReference type="ARBA" id="ARBA00023163"/>
    </source>
</evidence>
<evidence type="ECO:0000256" key="1">
    <source>
        <dbReference type="ARBA" id="ARBA00004123"/>
    </source>
</evidence>